<comment type="caution">
    <text evidence="2">The sequence shown here is derived from an EMBL/GenBank/DDBJ whole genome shotgun (WGS) entry which is preliminary data.</text>
</comment>
<protein>
    <recommendedName>
        <fullName evidence="1">dATP/dGTP diphosphohydrolase N-terminal domain-containing protein</fullName>
    </recommendedName>
</protein>
<name>A0A0F9QLL4_9ZZZZ</name>
<organism evidence="2">
    <name type="scientific">marine sediment metagenome</name>
    <dbReference type="NCBI Taxonomy" id="412755"/>
    <lineage>
        <taxon>unclassified sequences</taxon>
        <taxon>metagenomes</taxon>
        <taxon>ecological metagenomes</taxon>
    </lineage>
</organism>
<evidence type="ECO:0000313" key="2">
    <source>
        <dbReference type="EMBL" id="KKN14021.1"/>
    </source>
</evidence>
<dbReference type="AlphaFoldDB" id="A0A0F9QLL4"/>
<feature type="non-terminal residue" evidence="2">
    <location>
        <position position="338"/>
    </location>
</feature>
<reference evidence="2" key="1">
    <citation type="journal article" date="2015" name="Nature">
        <title>Complex archaea that bridge the gap between prokaryotes and eukaryotes.</title>
        <authorList>
            <person name="Spang A."/>
            <person name="Saw J.H."/>
            <person name="Jorgensen S.L."/>
            <person name="Zaremba-Niedzwiedzka K."/>
            <person name="Martijn J."/>
            <person name="Lind A.E."/>
            <person name="van Eijk R."/>
            <person name="Schleper C."/>
            <person name="Guy L."/>
            <person name="Ettema T.J."/>
        </authorList>
    </citation>
    <scope>NUCLEOTIDE SEQUENCE</scope>
</reference>
<feature type="domain" description="dATP/dGTP diphosphohydrolase N-terminal" evidence="1">
    <location>
        <begin position="7"/>
        <end position="105"/>
    </location>
</feature>
<dbReference type="EMBL" id="LAZR01003859">
    <property type="protein sequence ID" value="KKN14021.1"/>
    <property type="molecule type" value="Genomic_DNA"/>
</dbReference>
<evidence type="ECO:0000259" key="1">
    <source>
        <dbReference type="Pfam" id="PF18909"/>
    </source>
</evidence>
<accession>A0A0F9QLL4</accession>
<dbReference type="Pfam" id="PF18909">
    <property type="entry name" value="dGTP_diPhyd_N"/>
    <property type="match status" value="1"/>
</dbReference>
<dbReference type="InterPro" id="IPR044038">
    <property type="entry name" value="dATP/dGTP_diPOhydrolase_N"/>
</dbReference>
<proteinExistence type="predicted"/>
<sequence length="338" mass="38034">MDKKATNPKDALGIKKAPLHLVPTGPLYEVGLAMLEGGRKYGAHNYRAVGTRASVYYDAALRHINQWWEGEDIDAVSGIHHLMKAAACLFVQRDSQMMGNDVDDRPVKYTDGLCMDKLNEAASKLVESYKECAKPFTEKTKISEPGINVTRIPVNAKLCRFADDLPSGGHMVEFCTCCECGIRLMGSNTDETYGGFRIKRPQDECKGWYVLRQTATIAEFLHKDFETHGGTGYDLDKHGPGEAPGYYMTKQEARKAIDAFNDKPVYSVTRFKCDSSLIYGYWYASKAPRSGRGSYLYPDLKWYSRAKNGNSDYRNGAYHLTKQIAQAYLDAYLEQEKQ</sequence>
<gene>
    <name evidence="2" type="ORF">LCGC14_1000170</name>
</gene>